<evidence type="ECO:0000313" key="3">
    <source>
        <dbReference type="Proteomes" id="UP000051952"/>
    </source>
</evidence>
<dbReference type="VEuPathDB" id="TriTrypDB:BSAL_50680"/>
<feature type="compositionally biased region" description="Polar residues" evidence="1">
    <location>
        <begin position="355"/>
        <end position="400"/>
    </location>
</feature>
<organism evidence="2 3">
    <name type="scientific">Bodo saltans</name>
    <name type="common">Flagellated protozoan</name>
    <dbReference type="NCBI Taxonomy" id="75058"/>
    <lineage>
        <taxon>Eukaryota</taxon>
        <taxon>Discoba</taxon>
        <taxon>Euglenozoa</taxon>
        <taxon>Kinetoplastea</taxon>
        <taxon>Metakinetoplastina</taxon>
        <taxon>Eubodonida</taxon>
        <taxon>Bodonidae</taxon>
        <taxon>Bodo</taxon>
    </lineage>
</organism>
<feature type="compositionally biased region" description="Polar residues" evidence="1">
    <location>
        <begin position="617"/>
        <end position="627"/>
    </location>
</feature>
<dbReference type="PANTHER" id="PTHR38150">
    <property type="entry name" value="EF-HAND DOMAIN-CONTAINING PROTEIN"/>
    <property type="match status" value="1"/>
</dbReference>
<sequence>MYATLAEESFAPIINRTSKHMAASIDPIHERQEQEQQRRRDRMAQLAADVELDRRREETFAPKTSNLPVGMSLEHRVPLADRRPVREGSPEDSPIPSAGPQVNAKSEAMVSGGARQHAEEGSKLRKQVQDLWAANSDGAGSMDRRGAIQCLRAMGVQSNSTTQKFLLALGFVNGDDIPRSEHVLHVEYDRFQKVLTAVLKAATAEASKKRAEEEEAELRLRVKQQQQQQERVHQQLAKTRGNSMEQHFAKDSSSRSRSPAAFPASNSRSPKHEDQQNTVADHAVGTSLSSSSSRKIVRVDHPHRSSSSSLRGVAEASVPSTRSASVRSASHSTTDSFIRNYRETRQQQQQKQQQARNNQTGSSSTAASQRKQLSGLNQSKNDAAATQANSKSLRLNKFQNPTTDDVPFTFTPTINHNVVPKGEREPIHKRAAMSEETVARLQVLRSQQEHKEDDDCTFRPKTTEWTPSAFHNRQQQQQQQQQQQLQQSSSSHIKKPDEPKYRSARAADVSPPPRQQEQQQEQLQPQSKSRRNDQDQSHRAGGATRTMSIGHDHDDSGDDHHHRYPRSDGDDDEMYEPEENHYSAIPQNSTAQQPRHHRGPAHNRGGNAESGSRRSHSSAVPSLSTSVEGVSSIATTMLGVTPGFESAVLRMRKARAEYRPKFEEGLRSSSSNRPTSSSAGGNRSLNNTNVNVKGQNHQAPPPQCLRHIDPSDASPVFQKITSHSIKRSPTMNGGVFELSASPQRSTEVEPFHFRTSDRTIQREHAKPLLYVDVALPHGRTGRIGVHRGDTAQDLAIHFCATYSLDEATMHRLTDILQVKIDSVVQERTRSLWVC</sequence>
<accession>A0A0S4IHF8</accession>
<feature type="compositionally biased region" description="Low complexity" evidence="1">
    <location>
        <begin position="668"/>
        <end position="678"/>
    </location>
</feature>
<feature type="compositionally biased region" description="Basic and acidic residues" evidence="1">
    <location>
        <begin position="27"/>
        <end position="38"/>
    </location>
</feature>
<feature type="compositionally biased region" description="Basic and acidic residues" evidence="1">
    <location>
        <begin position="550"/>
        <end position="568"/>
    </location>
</feature>
<feature type="compositionally biased region" description="Low complexity" evidence="1">
    <location>
        <begin position="474"/>
        <end position="491"/>
    </location>
</feature>
<feature type="compositionally biased region" description="Polar residues" evidence="1">
    <location>
        <begin position="679"/>
        <end position="698"/>
    </location>
</feature>
<dbReference type="PANTHER" id="PTHR38150:SF1">
    <property type="entry name" value="PFU DOMAIN-CONTAINING PROTEIN"/>
    <property type="match status" value="1"/>
</dbReference>
<feature type="region of interest" description="Disordered" evidence="1">
    <location>
        <begin position="21"/>
        <end position="125"/>
    </location>
</feature>
<proteinExistence type="predicted"/>
<feature type="compositionally biased region" description="Basic and acidic residues" evidence="1">
    <location>
        <begin position="447"/>
        <end position="462"/>
    </location>
</feature>
<evidence type="ECO:0000313" key="2">
    <source>
        <dbReference type="EMBL" id="CUE64873.1"/>
    </source>
</evidence>
<dbReference type="OMA" id="LMRECTF"/>
<protein>
    <submittedName>
        <fullName evidence="2">Uncharacterized protein</fullName>
    </submittedName>
</protein>
<feature type="region of interest" description="Disordered" evidence="1">
    <location>
        <begin position="222"/>
        <end position="409"/>
    </location>
</feature>
<reference evidence="3" key="1">
    <citation type="submission" date="2015-09" db="EMBL/GenBank/DDBJ databases">
        <authorList>
            <consortium name="Pathogen Informatics"/>
        </authorList>
    </citation>
    <scope>NUCLEOTIDE SEQUENCE [LARGE SCALE GENOMIC DNA]</scope>
    <source>
        <strain evidence="3">Lake Konstanz</strain>
    </source>
</reference>
<evidence type="ECO:0000256" key="1">
    <source>
        <dbReference type="SAM" id="MobiDB-lite"/>
    </source>
</evidence>
<feature type="region of interest" description="Disordered" evidence="1">
    <location>
        <begin position="662"/>
        <end position="701"/>
    </location>
</feature>
<keyword evidence="3" id="KW-1185">Reference proteome</keyword>
<dbReference type="Proteomes" id="UP000051952">
    <property type="component" value="Unassembled WGS sequence"/>
</dbReference>
<feature type="compositionally biased region" description="Basic and acidic residues" evidence="1">
    <location>
        <begin position="51"/>
        <end position="60"/>
    </location>
</feature>
<name>A0A0S4IHF8_BODSA</name>
<feature type="compositionally biased region" description="Basic and acidic residues" evidence="1">
    <location>
        <begin position="73"/>
        <end position="89"/>
    </location>
</feature>
<gene>
    <name evidence="2" type="ORF">BSAL_50680</name>
</gene>
<dbReference type="EMBL" id="CYKH01000046">
    <property type="protein sequence ID" value="CUE64873.1"/>
    <property type="molecule type" value="Genomic_DNA"/>
</dbReference>
<feature type="compositionally biased region" description="Low complexity" evidence="1">
    <location>
        <begin position="255"/>
        <end position="268"/>
    </location>
</feature>
<feature type="region of interest" description="Disordered" evidence="1">
    <location>
        <begin position="445"/>
        <end position="464"/>
    </location>
</feature>
<dbReference type="AlphaFoldDB" id="A0A0S4IHF8"/>
<feature type="compositionally biased region" description="Polar residues" evidence="1">
    <location>
        <begin position="318"/>
        <end position="337"/>
    </location>
</feature>
<dbReference type="OrthoDB" id="273382at2759"/>
<feature type="region of interest" description="Disordered" evidence="1">
    <location>
        <begin position="469"/>
        <end position="627"/>
    </location>
</feature>
<feature type="compositionally biased region" description="Low complexity" evidence="1">
    <location>
        <begin position="515"/>
        <end position="526"/>
    </location>
</feature>